<evidence type="ECO:0000313" key="11">
    <source>
        <dbReference type="Proteomes" id="UP000027986"/>
    </source>
</evidence>
<keyword evidence="9" id="KW-0350">Heme biosynthesis</keyword>
<organism evidence="10 11">
    <name type="scientific">Dermacoccus nishinomiyaensis</name>
    <dbReference type="NCBI Taxonomy" id="1274"/>
    <lineage>
        <taxon>Bacteria</taxon>
        <taxon>Bacillati</taxon>
        <taxon>Actinomycetota</taxon>
        <taxon>Actinomycetes</taxon>
        <taxon>Micrococcales</taxon>
        <taxon>Dermacoccaceae</taxon>
        <taxon>Dermacoccus</taxon>
    </lineage>
</organism>
<comment type="pathway">
    <text evidence="9">Porphyrin-containing compound metabolism; protoheme biosynthesis.</text>
</comment>
<dbReference type="OrthoDB" id="9773646at2"/>
<evidence type="ECO:0000256" key="9">
    <source>
        <dbReference type="HAMAP-Rule" id="MF_02244"/>
    </source>
</evidence>
<dbReference type="Proteomes" id="UP000027986">
    <property type="component" value="Chromosome"/>
</dbReference>
<dbReference type="GO" id="GO:0020037">
    <property type="term" value="F:heme binding"/>
    <property type="evidence" value="ECO:0007669"/>
    <property type="project" value="InterPro"/>
</dbReference>
<gene>
    <name evidence="9" type="primary">chdC</name>
    <name evidence="10" type="ORF">HX89_06575</name>
</gene>
<reference evidence="10 11" key="1">
    <citation type="submission" date="2014-07" db="EMBL/GenBank/DDBJ databases">
        <title>Genome Sequencing of Dermacoccus nishinomiyaensis.</title>
        <authorList>
            <person name="Hong K.W."/>
            <person name="Chan K.G."/>
        </authorList>
    </citation>
    <scope>NUCLEOTIDE SEQUENCE [LARGE SCALE GENOMIC DNA]</scope>
    <source>
        <strain evidence="10 11">M25</strain>
    </source>
</reference>
<dbReference type="KEGG" id="dni:HX89_06575"/>
<dbReference type="PANTHER" id="PTHR36843">
    <property type="entry name" value="HEME-DEPENDENT PEROXIDASE YWFI-RELATED"/>
    <property type="match status" value="1"/>
</dbReference>
<feature type="active site" evidence="9">
    <location>
        <position position="147"/>
    </location>
</feature>
<dbReference type="eggNOG" id="COG3253">
    <property type="taxonomic scope" value="Bacteria"/>
</dbReference>
<dbReference type="EMBL" id="CP008889">
    <property type="protein sequence ID" value="AIF40660.1"/>
    <property type="molecule type" value="Genomic_DNA"/>
</dbReference>
<dbReference type="AlphaFoldDB" id="A0A075JFU2"/>
<evidence type="ECO:0000256" key="5">
    <source>
        <dbReference type="ARBA" id="ARBA00029882"/>
    </source>
</evidence>
<dbReference type="HOGENOM" id="CLU_076582_1_0_11"/>
<keyword evidence="9" id="KW-0560">Oxidoreductase</keyword>
<evidence type="ECO:0000256" key="3">
    <source>
        <dbReference type="ARBA" id="ARBA00022723"/>
    </source>
</evidence>
<evidence type="ECO:0000256" key="1">
    <source>
        <dbReference type="ARBA" id="ARBA00014413"/>
    </source>
</evidence>
<dbReference type="InterPro" id="IPR010644">
    <property type="entry name" value="ChdC/CLD"/>
</dbReference>
<keyword evidence="11" id="KW-1185">Reference proteome</keyword>
<sequence>MTSETNTPADTASKAEPKHVMVDRINGSLVYAMWSVFSVSKEIDGDRDAIATEAQAFLDSLADKGVTVRGAYDLAGLRAEADLMLWMHSESVDELQSAYRGFLATQLGRHLTPFWSNMAMHRVAEFNRGHIPAFMADERAREYICVYPFVRSYDWYLLPDEERKKMLHDHGMAAREYPDVRANTIASFGLGDYEWILAFEADDLHRILDLMREMRYTEARRHVRHEIPFFTGPMTTMDKFVSRLR</sequence>
<comment type="catalytic activity">
    <reaction evidence="9">
        <text>Fe-coproporphyrin III + H2O2 + H(+) = harderoheme III + CO2 + 2 H2O</text>
        <dbReference type="Rhea" id="RHEA:57940"/>
        <dbReference type="ChEBI" id="CHEBI:15377"/>
        <dbReference type="ChEBI" id="CHEBI:15378"/>
        <dbReference type="ChEBI" id="CHEBI:16240"/>
        <dbReference type="ChEBI" id="CHEBI:16526"/>
        <dbReference type="ChEBI" id="CHEBI:68438"/>
        <dbReference type="ChEBI" id="CHEBI:142463"/>
    </reaction>
</comment>
<proteinExistence type="inferred from homology"/>
<comment type="catalytic activity">
    <reaction evidence="7">
        <text>Fe-coproporphyrin III + 2 H2O2 + 2 H(+) = heme b + 2 CO2 + 4 H2O</text>
        <dbReference type="Rhea" id="RHEA:56516"/>
        <dbReference type="ChEBI" id="CHEBI:15377"/>
        <dbReference type="ChEBI" id="CHEBI:15378"/>
        <dbReference type="ChEBI" id="CHEBI:16240"/>
        <dbReference type="ChEBI" id="CHEBI:16526"/>
        <dbReference type="ChEBI" id="CHEBI:60344"/>
        <dbReference type="ChEBI" id="CHEBI:68438"/>
        <dbReference type="EC" id="1.3.98.5"/>
    </reaction>
    <physiologicalReaction direction="left-to-right" evidence="7">
        <dbReference type="Rhea" id="RHEA:56517"/>
    </physiologicalReaction>
</comment>
<dbReference type="GO" id="GO:0046872">
    <property type="term" value="F:metal ion binding"/>
    <property type="evidence" value="ECO:0007669"/>
    <property type="project" value="UniProtKB-KW"/>
</dbReference>
<dbReference type="InterPro" id="IPR011008">
    <property type="entry name" value="Dimeric_a/b-barrel"/>
</dbReference>
<dbReference type="GO" id="GO:0016634">
    <property type="term" value="F:oxidoreductase activity, acting on the CH-CH group of donors, oxygen as acceptor"/>
    <property type="evidence" value="ECO:0007669"/>
    <property type="project" value="UniProtKB-UniRule"/>
</dbReference>
<dbReference type="GO" id="GO:0006785">
    <property type="term" value="P:heme B biosynthetic process"/>
    <property type="evidence" value="ECO:0007669"/>
    <property type="project" value="UniProtKB-UniRule"/>
</dbReference>
<dbReference type="EC" id="1.3.98.5" evidence="8 9"/>
<dbReference type="SUPFAM" id="SSF54909">
    <property type="entry name" value="Dimeric alpha+beta barrel"/>
    <property type="match status" value="1"/>
</dbReference>
<comment type="similarity">
    <text evidence="9">Belongs to the ChdC family. Type 2 subfamily.</text>
</comment>
<evidence type="ECO:0000256" key="7">
    <source>
        <dbReference type="ARBA" id="ARBA00049896"/>
    </source>
</evidence>
<evidence type="ECO:0000256" key="2">
    <source>
        <dbReference type="ARBA" id="ARBA00022617"/>
    </source>
</evidence>
<dbReference type="Gene3D" id="3.30.70.1030">
    <property type="entry name" value="Apc35880, domain 1"/>
    <property type="match status" value="2"/>
</dbReference>
<evidence type="ECO:0000256" key="4">
    <source>
        <dbReference type="ARBA" id="ARBA00023004"/>
    </source>
</evidence>
<feature type="binding site" description="axial binding residue" evidence="9">
    <location>
        <position position="170"/>
    </location>
    <ligand>
        <name>Fe-coproporphyrin III</name>
        <dbReference type="ChEBI" id="CHEBI:68438"/>
    </ligand>
    <ligandPart>
        <name>Fe</name>
        <dbReference type="ChEBI" id="CHEBI:18248"/>
    </ligandPart>
</feature>
<protein>
    <recommendedName>
        <fullName evidence="1 9">Coproheme decarboxylase</fullName>
        <ecNumber evidence="8 9">1.3.98.5</ecNumber>
    </recommendedName>
    <alternativeName>
        <fullName evidence="5 9">Coproheme III oxidative decarboxylase</fullName>
    </alternativeName>
    <alternativeName>
        <fullName evidence="6 9">Hydrogen peroxide-dependent heme synthase</fullName>
    </alternativeName>
</protein>
<keyword evidence="4 9" id="KW-0408">Iron</keyword>
<evidence type="ECO:0000256" key="6">
    <source>
        <dbReference type="ARBA" id="ARBA00030236"/>
    </source>
</evidence>
<evidence type="ECO:0000313" key="10">
    <source>
        <dbReference type="EMBL" id="AIF40660.1"/>
    </source>
</evidence>
<comment type="cofactor">
    <cofactor evidence="9">
        <name>Fe-coproporphyrin III</name>
        <dbReference type="ChEBI" id="CHEBI:68438"/>
    </cofactor>
    <text evidence="9">Fe-coproporphyrin III acts as both substrate and redox cofactor.</text>
</comment>
<dbReference type="Pfam" id="PF06778">
    <property type="entry name" value="Chlor_dismutase"/>
    <property type="match status" value="1"/>
</dbReference>
<evidence type="ECO:0000256" key="8">
    <source>
        <dbReference type="ARBA" id="ARBA00050019"/>
    </source>
</evidence>
<accession>A0A075JFU2</accession>
<keyword evidence="3 9" id="KW-0479">Metal-binding</keyword>
<dbReference type="PANTHER" id="PTHR36843:SF1">
    <property type="entry name" value="COPROHEME DECARBOXYLASE"/>
    <property type="match status" value="1"/>
</dbReference>
<dbReference type="HAMAP" id="MF_02244">
    <property type="entry name" value="Coproheme_decarbox_2"/>
    <property type="match status" value="1"/>
</dbReference>
<dbReference type="NCBIfam" id="NF042928">
    <property type="entry name" value="HemQ_actino"/>
    <property type="match status" value="1"/>
</dbReference>
<comment type="catalytic activity">
    <reaction evidence="9">
        <text>harderoheme III + H2O2 + H(+) = heme b + CO2 + 2 H2O</text>
        <dbReference type="Rhea" id="RHEA:57944"/>
        <dbReference type="ChEBI" id="CHEBI:15377"/>
        <dbReference type="ChEBI" id="CHEBI:15378"/>
        <dbReference type="ChEBI" id="CHEBI:16240"/>
        <dbReference type="ChEBI" id="CHEBI:16526"/>
        <dbReference type="ChEBI" id="CHEBI:60344"/>
        <dbReference type="ChEBI" id="CHEBI:142463"/>
    </reaction>
</comment>
<name>A0A075JFU2_9MICO</name>
<dbReference type="RefSeq" id="WP_038567903.1">
    <property type="nucleotide sequence ID" value="NZ_CAKZHM010000201.1"/>
</dbReference>
<comment type="function">
    <text evidence="9">Involved in coproporphyrin-dependent heme b biosynthesis. Catalyzes the decarboxylation of Fe-coproporphyrin III (coproheme) to heme b (protoheme IX), the last step of the pathway. The reaction occurs in a stepwise manner with a three-propionate intermediate.</text>
</comment>
<keyword evidence="2 9" id="KW-0349">Heme</keyword>